<organism evidence="1 2">
    <name type="scientific">Kingella potus</name>
    <dbReference type="NCBI Taxonomy" id="265175"/>
    <lineage>
        <taxon>Bacteria</taxon>
        <taxon>Pseudomonadati</taxon>
        <taxon>Pseudomonadota</taxon>
        <taxon>Betaproteobacteria</taxon>
        <taxon>Neisseriales</taxon>
        <taxon>Neisseriaceae</taxon>
        <taxon>Kingella</taxon>
    </lineage>
</organism>
<keyword evidence="1" id="KW-0378">Hydrolase</keyword>
<name>A0A377R1C7_9NEIS</name>
<evidence type="ECO:0000313" key="2">
    <source>
        <dbReference type="Proteomes" id="UP000254293"/>
    </source>
</evidence>
<sequence>MNLSQTFSLHQKNFRAYAPANPPADTPLVLTFLPPHEADEAAALLSDGLILLSLDEADWEYSFTPHPAPRLFKKAADFGGGASEYLAWLAAALPEIEGRLNLRPRWRGIAGYSLAGLFAAWSAYADSPFDRIACVSGSLWFDGWTELARGEMRTPPQQACFSIGDSEKNSKNPRMAAVEDNMRFTENLWRQRGIPTVFTRNRGGHFDHVPQRMADGIRRLLQETR</sequence>
<dbReference type="Gene3D" id="3.40.50.1820">
    <property type="entry name" value="alpha/beta hydrolase"/>
    <property type="match status" value="1"/>
</dbReference>
<dbReference type="EMBL" id="UGJJ01000002">
    <property type="protein sequence ID" value="STR02547.1"/>
    <property type="molecule type" value="Genomic_DNA"/>
</dbReference>
<dbReference type="OrthoDB" id="9794761at2"/>
<dbReference type="SUPFAM" id="SSF53474">
    <property type="entry name" value="alpha/beta-Hydrolases"/>
    <property type="match status" value="1"/>
</dbReference>
<accession>A0A377R1C7</accession>
<gene>
    <name evidence="1" type="ORF">NCTC13336_01424</name>
</gene>
<dbReference type="AlphaFoldDB" id="A0A377R1C7"/>
<keyword evidence="2" id="KW-1185">Reference proteome</keyword>
<dbReference type="GO" id="GO:0016787">
    <property type="term" value="F:hydrolase activity"/>
    <property type="evidence" value="ECO:0007669"/>
    <property type="project" value="UniProtKB-KW"/>
</dbReference>
<dbReference type="RefSeq" id="WP_115308460.1">
    <property type="nucleotide sequence ID" value="NZ_UGJJ01000002.1"/>
</dbReference>
<dbReference type="Proteomes" id="UP000254293">
    <property type="component" value="Unassembled WGS sequence"/>
</dbReference>
<proteinExistence type="predicted"/>
<dbReference type="InterPro" id="IPR029058">
    <property type="entry name" value="AB_hydrolase_fold"/>
</dbReference>
<reference evidence="1 2" key="1">
    <citation type="submission" date="2018-06" db="EMBL/GenBank/DDBJ databases">
        <authorList>
            <consortium name="Pathogen Informatics"/>
            <person name="Doyle S."/>
        </authorList>
    </citation>
    <scope>NUCLEOTIDE SEQUENCE [LARGE SCALE GENOMIC DNA]</scope>
    <source>
        <strain evidence="1 2">NCTC13336</strain>
    </source>
</reference>
<evidence type="ECO:0000313" key="1">
    <source>
        <dbReference type="EMBL" id="STR02547.1"/>
    </source>
</evidence>
<protein>
    <submittedName>
        <fullName evidence="1">Predicted hydrolase of the alpha/beta superfamily</fullName>
    </submittedName>
</protein>